<protein>
    <recommendedName>
        <fullName evidence="1">Tc1-like transposase DDE domain-containing protein</fullName>
    </recommendedName>
</protein>
<evidence type="ECO:0000313" key="3">
    <source>
        <dbReference type="Proteomes" id="UP000230066"/>
    </source>
</evidence>
<dbReference type="Gene3D" id="3.30.420.10">
    <property type="entry name" value="Ribonuclease H-like superfamily/Ribonuclease H"/>
    <property type="match status" value="1"/>
</dbReference>
<dbReference type="EMBL" id="JXXN02004899">
    <property type="protein sequence ID" value="THD20252.1"/>
    <property type="molecule type" value="Genomic_DNA"/>
</dbReference>
<organism evidence="2 3">
    <name type="scientific">Fasciola hepatica</name>
    <name type="common">Liver fluke</name>
    <dbReference type="NCBI Taxonomy" id="6192"/>
    <lineage>
        <taxon>Eukaryota</taxon>
        <taxon>Metazoa</taxon>
        <taxon>Spiralia</taxon>
        <taxon>Lophotrochozoa</taxon>
        <taxon>Platyhelminthes</taxon>
        <taxon>Trematoda</taxon>
        <taxon>Digenea</taxon>
        <taxon>Plagiorchiida</taxon>
        <taxon>Echinostomata</taxon>
        <taxon>Echinostomatoidea</taxon>
        <taxon>Fasciolidae</taxon>
        <taxon>Fasciola</taxon>
    </lineage>
</organism>
<feature type="domain" description="Tc1-like transposase DDE" evidence="1">
    <location>
        <begin position="161"/>
        <end position="228"/>
    </location>
</feature>
<dbReference type="Pfam" id="PF13358">
    <property type="entry name" value="DDE_3"/>
    <property type="match status" value="1"/>
</dbReference>
<dbReference type="InterPro" id="IPR036397">
    <property type="entry name" value="RNaseH_sf"/>
</dbReference>
<evidence type="ECO:0000259" key="1">
    <source>
        <dbReference type="Pfam" id="PF13358"/>
    </source>
</evidence>
<dbReference type="Proteomes" id="UP000230066">
    <property type="component" value="Unassembled WGS sequence"/>
</dbReference>
<evidence type="ECO:0000313" key="2">
    <source>
        <dbReference type="EMBL" id="THD20252.1"/>
    </source>
</evidence>
<name>A0A4E0RTF6_FASHE</name>
<reference evidence="2" key="1">
    <citation type="submission" date="2019-03" db="EMBL/GenBank/DDBJ databases">
        <title>Improved annotation for the trematode Fasciola hepatica.</title>
        <authorList>
            <person name="Choi Y.-J."/>
            <person name="Martin J."/>
            <person name="Mitreva M."/>
        </authorList>
    </citation>
    <scope>NUCLEOTIDE SEQUENCE [LARGE SCALE GENOMIC DNA]</scope>
</reference>
<gene>
    <name evidence="2" type="ORF">D915_009111</name>
</gene>
<dbReference type="GO" id="GO:0003676">
    <property type="term" value="F:nucleic acid binding"/>
    <property type="evidence" value="ECO:0007669"/>
    <property type="project" value="InterPro"/>
</dbReference>
<accession>A0A4E0RTF6</accession>
<comment type="caution">
    <text evidence="2">The sequence shown here is derived from an EMBL/GenBank/DDBJ whole genome shotgun (WGS) entry which is preliminary data.</text>
</comment>
<keyword evidence="3" id="KW-1185">Reference proteome</keyword>
<dbReference type="SUPFAM" id="SSF46689">
    <property type="entry name" value="Homeodomain-like"/>
    <property type="match status" value="1"/>
</dbReference>
<dbReference type="InterPro" id="IPR009057">
    <property type="entry name" value="Homeodomain-like_sf"/>
</dbReference>
<sequence>MVNVNIFTIVIRGRYSRTDEEVHKRVIQAPEGGYQWSIVAKPNGVNYKTEYNWVRANKLRWESQPRGGTRRMTLNDTEIEEMMTWVEEDPTKTIDLLRIQVKAEFKKEVSCTTIGSYLDCRLITPKKLHLISFGMNRLDTKEGRTYYALQMFEVEQRGDCICWTDETNFNLLCTRTVGWSTKGKRSCLQVSNSRRRNFHLIGAVTKSGIVSCKIKRGVYRSEDCKQWIW</sequence>
<dbReference type="InterPro" id="IPR038717">
    <property type="entry name" value="Tc1-like_DDE_dom"/>
</dbReference>
<dbReference type="AlphaFoldDB" id="A0A4E0RTF6"/>
<proteinExistence type="predicted"/>